<keyword evidence="9" id="KW-0472">Membrane</keyword>
<keyword evidence="3" id="KW-0964">Secreted</keyword>
<evidence type="ECO:0000256" key="9">
    <source>
        <dbReference type="SAM" id="Phobius"/>
    </source>
</evidence>
<comment type="subcellular location">
    <subcellularLocation>
        <location evidence="1">Secreted</location>
        <location evidence="1">Extracellular space</location>
    </subcellularLocation>
</comment>
<feature type="region of interest" description="Disordered" evidence="8">
    <location>
        <begin position="50"/>
        <end position="76"/>
    </location>
</feature>
<keyword evidence="9" id="KW-0812">Transmembrane</keyword>
<dbReference type="InterPro" id="IPR039617">
    <property type="entry name" value="CLAVATA3-CLE"/>
</dbReference>
<sequence>MANSAVLRVSMLILIILSANMINLEAVTYRGVESVPKRIDSSTLLQKLGYDMPKRNVTDPPSARVTPSGPDPAHHH</sequence>
<proteinExistence type="inferred from homology"/>
<evidence type="ECO:0000256" key="2">
    <source>
        <dbReference type="ARBA" id="ARBA00005416"/>
    </source>
</evidence>
<keyword evidence="9" id="KW-1133">Transmembrane helix</keyword>
<evidence type="ECO:0000256" key="8">
    <source>
        <dbReference type="SAM" id="MobiDB-lite"/>
    </source>
</evidence>
<dbReference type="AlphaFoldDB" id="A0AAD6M598"/>
<protein>
    <recommendedName>
        <fullName evidence="12">CLAVATA3/ESR (CLE)-related protein</fullName>
    </recommendedName>
</protein>
<organism evidence="10 11">
    <name type="scientific">Populus alba x Populus x berolinensis</name>
    <dbReference type="NCBI Taxonomy" id="444605"/>
    <lineage>
        <taxon>Eukaryota</taxon>
        <taxon>Viridiplantae</taxon>
        <taxon>Streptophyta</taxon>
        <taxon>Embryophyta</taxon>
        <taxon>Tracheophyta</taxon>
        <taxon>Spermatophyta</taxon>
        <taxon>Magnoliopsida</taxon>
        <taxon>eudicotyledons</taxon>
        <taxon>Gunneridae</taxon>
        <taxon>Pentapetalae</taxon>
        <taxon>rosids</taxon>
        <taxon>fabids</taxon>
        <taxon>Malpighiales</taxon>
        <taxon>Salicaceae</taxon>
        <taxon>Saliceae</taxon>
        <taxon>Populus</taxon>
    </lineage>
</organism>
<evidence type="ECO:0000256" key="6">
    <source>
        <dbReference type="ARBA" id="ARBA00023180"/>
    </source>
</evidence>
<dbReference type="EMBL" id="JAQIZT010000011">
    <property type="protein sequence ID" value="KAJ6979211.1"/>
    <property type="molecule type" value="Genomic_DNA"/>
</dbReference>
<keyword evidence="11" id="KW-1185">Reference proteome</keyword>
<evidence type="ECO:0000313" key="11">
    <source>
        <dbReference type="Proteomes" id="UP001164929"/>
    </source>
</evidence>
<evidence type="ECO:0000256" key="5">
    <source>
        <dbReference type="ARBA" id="ARBA00022782"/>
    </source>
</evidence>
<accession>A0AAD6M598</accession>
<keyword evidence="6" id="KW-0325">Glycoprotein</keyword>
<name>A0AAD6M598_9ROSI</name>
<comment type="similarity">
    <text evidence="2">Belongs to the CLV3/ESR signal peptide family.</text>
</comment>
<keyword evidence="5" id="KW-0221">Differentiation</keyword>
<gene>
    <name evidence="10" type="ORF">NC653_027387</name>
</gene>
<comment type="caution">
    <text evidence="10">The sequence shown here is derived from an EMBL/GenBank/DDBJ whole genome shotgun (WGS) entry which is preliminary data.</text>
</comment>
<keyword evidence="7" id="KW-0379">Hydroxylation</keyword>
<keyword evidence="4" id="KW-0732">Signal</keyword>
<dbReference type="PANTHER" id="PTHR36016:SF10">
    <property type="entry name" value="CLAVATA3_ESR (CLE)-RELATED PROTEIN 6-LIKE"/>
    <property type="match status" value="1"/>
</dbReference>
<dbReference type="GO" id="GO:0005576">
    <property type="term" value="C:extracellular region"/>
    <property type="evidence" value="ECO:0007669"/>
    <property type="project" value="UniProtKB-SubCell"/>
</dbReference>
<evidence type="ECO:0000256" key="7">
    <source>
        <dbReference type="ARBA" id="ARBA00023278"/>
    </source>
</evidence>
<evidence type="ECO:0000256" key="4">
    <source>
        <dbReference type="ARBA" id="ARBA00022729"/>
    </source>
</evidence>
<dbReference type="PANTHER" id="PTHR36016">
    <property type="entry name" value="CLAVATA3/ESR (CLE)-RELATED PROTEIN 7"/>
    <property type="match status" value="1"/>
</dbReference>
<reference evidence="10" key="1">
    <citation type="journal article" date="2023" name="Mol. Ecol. Resour.">
        <title>Chromosome-level genome assembly of a triploid poplar Populus alba 'Berolinensis'.</title>
        <authorList>
            <person name="Chen S."/>
            <person name="Yu Y."/>
            <person name="Wang X."/>
            <person name="Wang S."/>
            <person name="Zhang T."/>
            <person name="Zhou Y."/>
            <person name="He R."/>
            <person name="Meng N."/>
            <person name="Wang Y."/>
            <person name="Liu W."/>
            <person name="Liu Z."/>
            <person name="Liu J."/>
            <person name="Guo Q."/>
            <person name="Huang H."/>
            <person name="Sederoff R.R."/>
            <person name="Wang G."/>
            <person name="Qu G."/>
            <person name="Chen S."/>
        </authorList>
    </citation>
    <scope>NUCLEOTIDE SEQUENCE</scope>
    <source>
        <strain evidence="10">SC-2020</strain>
    </source>
</reference>
<evidence type="ECO:0000256" key="3">
    <source>
        <dbReference type="ARBA" id="ARBA00022525"/>
    </source>
</evidence>
<evidence type="ECO:0000256" key="1">
    <source>
        <dbReference type="ARBA" id="ARBA00004239"/>
    </source>
</evidence>
<evidence type="ECO:0008006" key="12">
    <source>
        <dbReference type="Google" id="ProtNLM"/>
    </source>
</evidence>
<feature type="transmembrane region" description="Helical" evidence="9">
    <location>
        <begin position="6"/>
        <end position="29"/>
    </location>
</feature>
<dbReference type="Proteomes" id="UP001164929">
    <property type="component" value="Chromosome 11"/>
</dbReference>
<dbReference type="GO" id="GO:0030154">
    <property type="term" value="P:cell differentiation"/>
    <property type="evidence" value="ECO:0007669"/>
    <property type="project" value="UniProtKB-KW"/>
</dbReference>
<evidence type="ECO:0000313" key="10">
    <source>
        <dbReference type="EMBL" id="KAJ6979211.1"/>
    </source>
</evidence>